<evidence type="ECO:0000256" key="1">
    <source>
        <dbReference type="SAM" id="MobiDB-lite"/>
    </source>
</evidence>
<feature type="transmembrane region" description="Helical" evidence="2">
    <location>
        <begin position="21"/>
        <end position="42"/>
    </location>
</feature>
<feature type="domain" description="DUF4015" evidence="3">
    <location>
        <begin position="107"/>
        <end position="438"/>
    </location>
</feature>
<proteinExistence type="predicted"/>
<dbReference type="Gene3D" id="3.20.20.80">
    <property type="entry name" value="Glycosidases"/>
    <property type="match status" value="1"/>
</dbReference>
<feature type="region of interest" description="Disordered" evidence="1">
    <location>
        <begin position="49"/>
        <end position="103"/>
    </location>
</feature>
<name>A0A1M6BSZ8_9FIRM</name>
<feature type="compositionally biased region" description="Pro residues" evidence="1">
    <location>
        <begin position="70"/>
        <end position="89"/>
    </location>
</feature>
<keyword evidence="2" id="KW-0812">Transmembrane</keyword>
<evidence type="ECO:0000313" key="5">
    <source>
        <dbReference type="Proteomes" id="UP000324781"/>
    </source>
</evidence>
<gene>
    <name evidence="4" type="ORF">SAMN05444373_1003112</name>
</gene>
<dbReference type="RefSeq" id="WP_243133158.1">
    <property type="nucleotide sequence ID" value="NZ_DAONMB010000006.1"/>
</dbReference>
<evidence type="ECO:0000259" key="3">
    <source>
        <dbReference type="Pfam" id="PF13200"/>
    </source>
</evidence>
<organism evidence="4 5">
    <name type="scientific">Thermoclostridium caenicola</name>
    <dbReference type="NCBI Taxonomy" id="659425"/>
    <lineage>
        <taxon>Bacteria</taxon>
        <taxon>Bacillati</taxon>
        <taxon>Bacillota</taxon>
        <taxon>Clostridia</taxon>
        <taxon>Eubacteriales</taxon>
        <taxon>Oscillospiraceae</taxon>
        <taxon>Thermoclostridium</taxon>
    </lineage>
</organism>
<dbReference type="AlphaFoldDB" id="A0A1M6BSZ8"/>
<feature type="compositionally biased region" description="Basic and acidic residues" evidence="1">
    <location>
        <begin position="92"/>
        <end position="103"/>
    </location>
</feature>
<sequence>MDKRKTRSDNRKRQQANNRRMVVLLAGLTLAVGIIFAFSYFFGRNGNGPEMPTPSPSAPIPTDTGTSTPEPTPAETPTEEPTPTPTPEPGPDEDRRSTRKNDVKVKALYLNSTSVRNKLDHYIDLANRTEINAFVIDIKRDDGVITYDSNIPEVNAANGDTPGFDIREVTKKLHDNGIIVIARMVTFKDTTITKYKPELAIKTVDGGILEIKESGGFRSRWLDPTNKETWDYILSIAKEAVEFGFDEIQFDYIRFPETSLYKNYVINLQEGQERHQVIEEFIRYIRHNLPPETVISADIFGMPLISAKDYGEIGQTLESIGWSLDYICPMIYPSHFANNSNGTMGNGVGQTINGIKFTHPDLKPYEVVYNTLIVGKSRIEKVEGYNLKMRPYIQGFTASYLPSGYYKNYGVDEYRAQIKAVYDAGYDEWIFWNARNEYVEAAFLPE</sequence>
<dbReference type="Pfam" id="PF13200">
    <property type="entry name" value="DUF4015"/>
    <property type="match status" value="1"/>
</dbReference>
<keyword evidence="2" id="KW-0472">Membrane</keyword>
<dbReference type="SUPFAM" id="SSF51445">
    <property type="entry name" value="(Trans)glycosidases"/>
    <property type="match status" value="1"/>
</dbReference>
<dbReference type="InterPro" id="IPR025275">
    <property type="entry name" value="DUF4015"/>
</dbReference>
<dbReference type="EMBL" id="FQZP01000003">
    <property type="protein sequence ID" value="SHI51840.1"/>
    <property type="molecule type" value="Genomic_DNA"/>
</dbReference>
<keyword evidence="2" id="KW-1133">Transmembrane helix</keyword>
<accession>A0A1M6BSZ8</accession>
<dbReference type="InterPro" id="IPR017853">
    <property type="entry name" value="GH"/>
</dbReference>
<keyword evidence="5" id="KW-1185">Reference proteome</keyword>
<evidence type="ECO:0000256" key="2">
    <source>
        <dbReference type="SAM" id="Phobius"/>
    </source>
</evidence>
<protein>
    <recommendedName>
        <fullName evidence="3">DUF4015 domain-containing protein</fullName>
    </recommendedName>
</protein>
<reference evidence="4 5" key="1">
    <citation type="submission" date="2016-11" db="EMBL/GenBank/DDBJ databases">
        <authorList>
            <person name="Varghese N."/>
            <person name="Submissions S."/>
        </authorList>
    </citation>
    <scope>NUCLEOTIDE SEQUENCE [LARGE SCALE GENOMIC DNA]</scope>
    <source>
        <strain evidence="4 5">DSM 19027</strain>
    </source>
</reference>
<dbReference type="Proteomes" id="UP000324781">
    <property type="component" value="Unassembled WGS sequence"/>
</dbReference>
<evidence type="ECO:0000313" key="4">
    <source>
        <dbReference type="EMBL" id="SHI51840.1"/>
    </source>
</evidence>